<dbReference type="InterPro" id="IPR004394">
    <property type="entry name" value="Iojap/RsfS/C7orf30"/>
</dbReference>
<name>E0W225_PEDHC</name>
<evidence type="ECO:0000256" key="4">
    <source>
        <dbReference type="ARBA" id="ARBA00053669"/>
    </source>
</evidence>
<dbReference type="KEGG" id="phu:Phum_PHUM582950"/>
<comment type="subcellular location">
    <subcellularLocation>
        <location evidence="1">Mitochondrion</location>
    </subcellularLocation>
</comment>
<dbReference type="Proteomes" id="UP000009046">
    <property type="component" value="Unassembled WGS sequence"/>
</dbReference>
<dbReference type="GO" id="GO:0017148">
    <property type="term" value="P:negative regulation of translation"/>
    <property type="evidence" value="ECO:0007669"/>
    <property type="project" value="TreeGrafter"/>
</dbReference>
<keyword evidence="3" id="KW-0496">Mitochondrion</keyword>
<dbReference type="EMBL" id="DS235874">
    <property type="protein sequence ID" value="EEB19681.1"/>
    <property type="molecule type" value="Genomic_DNA"/>
</dbReference>
<dbReference type="FunFam" id="3.30.460.10:FF:000018">
    <property type="entry name" value="Mitochondrial assembly of ribosomal large subunit 1"/>
    <property type="match status" value="1"/>
</dbReference>
<sequence length="241" mass="27705">MFSNFKNVLQILPKTILGANKKIILNNLKILPSNHVRYKNSESKNFANELPGGISSRYEKFSEDDAPIILDVEEEQKKIDESIVEKRYVKFDEMNLERGIKGVFDIEELVEVLRKEKAEDIFVVSVPPEYQYADYLTIVTARSARHMSALTEYVLKLYKKKMGSTDRVPTIEGKGSQDWMALDIGNIILHVFEQSAREYYDLETLWSVGKEYDSKSNSDDVSIKTIKDYSSMLANLVPDEK</sequence>
<evidence type="ECO:0000313" key="7">
    <source>
        <dbReference type="EnsemblMetazoa" id="PHUM582950-PA"/>
    </source>
</evidence>
<evidence type="ECO:0000256" key="5">
    <source>
        <dbReference type="ARBA" id="ARBA00073331"/>
    </source>
</evidence>
<dbReference type="Pfam" id="PF02410">
    <property type="entry name" value="RsfS"/>
    <property type="match status" value="1"/>
</dbReference>
<evidence type="ECO:0000256" key="2">
    <source>
        <dbReference type="ARBA" id="ARBA00010574"/>
    </source>
</evidence>
<dbReference type="EnsemblMetazoa" id="PHUM582950-RA">
    <property type="protein sequence ID" value="PHUM582950-PA"/>
    <property type="gene ID" value="PHUM582950"/>
</dbReference>
<dbReference type="eggNOG" id="KOG3212">
    <property type="taxonomic scope" value="Eukaryota"/>
</dbReference>
<evidence type="ECO:0000313" key="8">
    <source>
        <dbReference type="Proteomes" id="UP000009046"/>
    </source>
</evidence>
<dbReference type="HOGENOM" id="CLU_083446_1_0_1"/>
<dbReference type="GeneID" id="8232511"/>
<reference evidence="6" key="1">
    <citation type="submission" date="2007-04" db="EMBL/GenBank/DDBJ databases">
        <title>Annotation of Pediculus humanus corporis strain USDA.</title>
        <authorList>
            <person name="Kirkness E."/>
            <person name="Hannick L."/>
            <person name="Hass B."/>
            <person name="Bruggner R."/>
            <person name="Lawson D."/>
            <person name="Bidwell S."/>
            <person name="Joardar V."/>
            <person name="Caler E."/>
            <person name="Walenz B."/>
            <person name="Inman J."/>
            <person name="Schobel S."/>
            <person name="Galinsky K."/>
            <person name="Amedeo P."/>
            <person name="Strausberg R."/>
        </authorList>
    </citation>
    <scope>NUCLEOTIDE SEQUENCE</scope>
    <source>
        <strain evidence="6">USDA</strain>
    </source>
</reference>
<dbReference type="InterPro" id="IPR043519">
    <property type="entry name" value="NT_sf"/>
</dbReference>
<proteinExistence type="inferred from homology"/>
<dbReference type="PANTHER" id="PTHR21043:SF0">
    <property type="entry name" value="MITOCHONDRIAL ASSEMBLY OF RIBOSOMAL LARGE SUBUNIT PROTEIN 1"/>
    <property type="match status" value="1"/>
</dbReference>
<comment type="function">
    <text evidence="4">Required for normal mitochondrial ribosome function and mitochondrial translation. May play a role in ribosome biogenesis by preventing premature association of the 28S and 39S ribosomal subunits. Interacts with mitochondrial ribosomal protein uL14m (MRPL14), probably blocking formation of intersubunit bridge B8, preventing association of the 28S and 39S ribosomal subunits. Addition to isolated mitochondrial ribosomal subunits partially inhibits translation, probably by interfering with the association of the 28S and 39S ribosomal subunits and the formation of functional ribosomes. May also participate in the assembly and/or regulation of the stability of the large subunit of the mitochondrial ribosome. May function as a ribosomal silencing factor.</text>
</comment>
<dbReference type="OrthoDB" id="21330at2759"/>
<dbReference type="STRING" id="121224.E0W225"/>
<keyword evidence="8" id="KW-1185">Reference proteome</keyword>
<protein>
    <recommendedName>
        <fullName evidence="5">Mitochondrial assembly of ribosomal large subunit protein 1</fullName>
    </recommendedName>
</protein>
<dbReference type="RefSeq" id="XP_002432419.1">
    <property type="nucleotide sequence ID" value="XM_002432374.1"/>
</dbReference>
<gene>
    <name evidence="7" type="primary">8232511</name>
    <name evidence="6" type="ORF">Phum_PHUM582950</name>
</gene>
<reference evidence="7" key="3">
    <citation type="submission" date="2020-05" db="UniProtKB">
        <authorList>
            <consortium name="EnsemblMetazoa"/>
        </authorList>
    </citation>
    <scope>IDENTIFICATION</scope>
    <source>
        <strain evidence="7">USDA</strain>
    </source>
</reference>
<evidence type="ECO:0000256" key="3">
    <source>
        <dbReference type="ARBA" id="ARBA00023128"/>
    </source>
</evidence>
<dbReference type="HAMAP" id="MF_01477">
    <property type="entry name" value="Iojap_RsfS"/>
    <property type="match status" value="1"/>
</dbReference>
<dbReference type="OMA" id="WAIGPQY"/>
<comment type="similarity">
    <text evidence="2">Belongs to the Iojap/RsfS family.</text>
</comment>
<dbReference type="EMBL" id="AAZO01007110">
    <property type="status" value="NOT_ANNOTATED_CDS"/>
    <property type="molecule type" value="Genomic_DNA"/>
</dbReference>
<dbReference type="GO" id="GO:0043023">
    <property type="term" value="F:ribosomal large subunit binding"/>
    <property type="evidence" value="ECO:0007669"/>
    <property type="project" value="TreeGrafter"/>
</dbReference>
<dbReference type="InParanoid" id="E0W225"/>
<organism>
    <name type="scientific">Pediculus humanus subsp. corporis</name>
    <name type="common">Body louse</name>
    <dbReference type="NCBI Taxonomy" id="121224"/>
    <lineage>
        <taxon>Eukaryota</taxon>
        <taxon>Metazoa</taxon>
        <taxon>Ecdysozoa</taxon>
        <taxon>Arthropoda</taxon>
        <taxon>Hexapoda</taxon>
        <taxon>Insecta</taxon>
        <taxon>Pterygota</taxon>
        <taxon>Neoptera</taxon>
        <taxon>Paraneoptera</taxon>
        <taxon>Psocodea</taxon>
        <taxon>Troctomorpha</taxon>
        <taxon>Phthiraptera</taxon>
        <taxon>Anoplura</taxon>
        <taxon>Pediculidae</taxon>
        <taxon>Pediculus</taxon>
    </lineage>
</organism>
<reference evidence="6" key="2">
    <citation type="submission" date="2007-04" db="EMBL/GenBank/DDBJ databases">
        <title>The genome of the human body louse.</title>
        <authorList>
            <consortium name="The Human Body Louse Genome Consortium"/>
            <person name="Kirkness E."/>
            <person name="Walenz B."/>
            <person name="Hass B."/>
            <person name="Bruggner R."/>
            <person name="Strausberg R."/>
        </authorList>
    </citation>
    <scope>NUCLEOTIDE SEQUENCE</scope>
    <source>
        <strain evidence="6">USDA</strain>
    </source>
</reference>
<accession>E0W225</accession>
<dbReference type="SUPFAM" id="SSF81301">
    <property type="entry name" value="Nucleotidyltransferase"/>
    <property type="match status" value="1"/>
</dbReference>
<dbReference type="Gene3D" id="3.30.460.10">
    <property type="entry name" value="Beta Polymerase, domain 2"/>
    <property type="match status" value="1"/>
</dbReference>
<dbReference type="GO" id="GO:0005739">
    <property type="term" value="C:mitochondrion"/>
    <property type="evidence" value="ECO:0007669"/>
    <property type="project" value="UniProtKB-SubCell"/>
</dbReference>
<dbReference type="CTD" id="8232511"/>
<dbReference type="AlphaFoldDB" id="E0W225"/>
<dbReference type="VEuPathDB" id="VectorBase:PHUM582950"/>
<dbReference type="GO" id="GO:0090071">
    <property type="term" value="P:negative regulation of ribosome biogenesis"/>
    <property type="evidence" value="ECO:0007669"/>
    <property type="project" value="TreeGrafter"/>
</dbReference>
<evidence type="ECO:0000313" key="6">
    <source>
        <dbReference type="EMBL" id="EEB19681.1"/>
    </source>
</evidence>
<dbReference type="NCBIfam" id="TIGR00090">
    <property type="entry name" value="rsfS_iojap_ybeB"/>
    <property type="match status" value="1"/>
</dbReference>
<dbReference type="FunCoup" id="E0W225">
    <property type="interactions" value="539"/>
</dbReference>
<evidence type="ECO:0000256" key="1">
    <source>
        <dbReference type="ARBA" id="ARBA00004173"/>
    </source>
</evidence>
<dbReference type="PANTHER" id="PTHR21043">
    <property type="entry name" value="IOJAP SUPERFAMILY ORTHOLOG"/>
    <property type="match status" value="1"/>
</dbReference>